<evidence type="ECO:0000256" key="1">
    <source>
        <dbReference type="SAM" id="Coils"/>
    </source>
</evidence>
<evidence type="ECO:0000256" key="2">
    <source>
        <dbReference type="SAM" id="MobiDB-lite"/>
    </source>
</evidence>
<gene>
    <name evidence="3" type="ORF">Tci_327131</name>
</gene>
<feature type="compositionally biased region" description="Basic and acidic residues" evidence="2">
    <location>
        <begin position="495"/>
        <end position="525"/>
    </location>
</feature>
<accession>A0A699H7E4</accession>
<feature type="compositionally biased region" description="Polar residues" evidence="2">
    <location>
        <begin position="155"/>
        <end position="173"/>
    </location>
</feature>
<name>A0A699H7E4_TANCI</name>
<feature type="compositionally biased region" description="Acidic residues" evidence="2">
    <location>
        <begin position="205"/>
        <end position="239"/>
    </location>
</feature>
<feature type="compositionally biased region" description="Basic and acidic residues" evidence="2">
    <location>
        <begin position="193"/>
        <end position="204"/>
    </location>
</feature>
<protein>
    <submittedName>
        <fullName evidence="3">Uncharacterized protein</fullName>
    </submittedName>
</protein>
<keyword evidence="1" id="KW-0175">Coiled coil</keyword>
<feature type="compositionally biased region" description="Acidic residues" evidence="2">
    <location>
        <begin position="287"/>
        <end position="298"/>
    </location>
</feature>
<dbReference type="EMBL" id="BKCJ010115111">
    <property type="protein sequence ID" value="GEX55156.1"/>
    <property type="molecule type" value="Genomic_DNA"/>
</dbReference>
<feature type="coiled-coil region" evidence="1">
    <location>
        <begin position="397"/>
        <end position="428"/>
    </location>
</feature>
<reference evidence="3" key="1">
    <citation type="journal article" date="2019" name="Sci. Rep.">
        <title>Draft genome of Tanacetum cinerariifolium, the natural source of mosquito coil.</title>
        <authorList>
            <person name="Yamashiro T."/>
            <person name="Shiraishi A."/>
            <person name="Satake H."/>
            <person name="Nakayama K."/>
        </authorList>
    </citation>
    <scope>NUCLEOTIDE SEQUENCE</scope>
</reference>
<proteinExistence type="predicted"/>
<feature type="region of interest" description="Disordered" evidence="2">
    <location>
        <begin position="148"/>
        <end position="313"/>
    </location>
</feature>
<feature type="region of interest" description="Disordered" evidence="2">
    <location>
        <begin position="495"/>
        <end position="545"/>
    </location>
</feature>
<dbReference type="AlphaFoldDB" id="A0A699H7E4"/>
<sequence>MYYPRFTKVIIHHFMSKDPSISRRNKVNWHYVRDDFMFFTIKLVSRHQNTQQFGALLPIELTNDEIKNSNAYKEYYTVAIGEVAPKPKASARRARSGSDTSITPPTAAASPRLTAFVKGKKTAKVSKAKSLSALSEVAMNEAQQLKLVTKRSRQQMHISQASGSGANEGTGSITGVPDVPIDESEEELSWNSTKDKGADDKGKDDDDDEEDEGDDGEERDSEDDKDEEDEGEESNNDEQEVVRDVEKDDAEVSGDDDEEEGGSDEQEFDEETRDEESFDPIPQTLENNEDESNDEEDQGLNVSKEGHVEEEEEDELYRDVNINQGNGIQVTQEVEDSHVTLTPVYPDGQQESSSMSSQFVTSMLNPTLDTNQFAGAVSAIPGIVQQYMDQRMNEVVKVSVQIQSDRLRDEAQRENDEFLRTIDENIKKIIKETSYVVAADLSEMELKKILREKMEGNKSIQRSDKQRNLYKALVDAYEADKILLDTYEEMVTLKRTRDDEDKDEEPSARSDRGSKRRREGNEPESARAPTKTATKSASRPHKGLDLDRRADDLPIILSSQHHEWFSQQRKPPTPDRDWNKTLPAVYRSIQPWISKLAKQADTRSSFNELTDTPLDFSNFIMNRLRVDTLTSELLAGPTYELIKGSCKSLIELEYHLEEVYKATTDQLDWVNPKGQQYPHNLLQPLLLILDNRGRCVIPFEHFINNDLEYLRGGDSDVVSAINNLEKSDKDKAAAMIQAIDKRLKTRRIMRSLERFIGGKAVRGRLQDATKDHMIYYMLLLYFKRSILTDLQVTPTKPGRMTKSYSSHRFIADCFIAGNSKMEVKVPGSSCLTNS</sequence>
<organism evidence="3">
    <name type="scientific">Tanacetum cinerariifolium</name>
    <name type="common">Dalmatian daisy</name>
    <name type="synonym">Chrysanthemum cinerariifolium</name>
    <dbReference type="NCBI Taxonomy" id="118510"/>
    <lineage>
        <taxon>Eukaryota</taxon>
        <taxon>Viridiplantae</taxon>
        <taxon>Streptophyta</taxon>
        <taxon>Embryophyta</taxon>
        <taxon>Tracheophyta</taxon>
        <taxon>Spermatophyta</taxon>
        <taxon>Magnoliopsida</taxon>
        <taxon>eudicotyledons</taxon>
        <taxon>Gunneridae</taxon>
        <taxon>Pentapetalae</taxon>
        <taxon>asterids</taxon>
        <taxon>campanulids</taxon>
        <taxon>Asterales</taxon>
        <taxon>Asteraceae</taxon>
        <taxon>Asteroideae</taxon>
        <taxon>Anthemideae</taxon>
        <taxon>Anthemidinae</taxon>
        <taxon>Tanacetum</taxon>
    </lineage>
</organism>
<feature type="compositionally biased region" description="Acidic residues" evidence="2">
    <location>
        <begin position="247"/>
        <end position="278"/>
    </location>
</feature>
<evidence type="ECO:0000313" key="3">
    <source>
        <dbReference type="EMBL" id="GEX55156.1"/>
    </source>
</evidence>
<comment type="caution">
    <text evidence="3">The sequence shown here is derived from an EMBL/GenBank/DDBJ whole genome shotgun (WGS) entry which is preliminary data.</text>
</comment>